<dbReference type="Proteomes" id="UP000515563">
    <property type="component" value="Chromosome"/>
</dbReference>
<dbReference type="KEGG" id="kqi:F1D05_16250"/>
<dbReference type="RefSeq" id="WP_185447474.1">
    <property type="nucleotide sequence ID" value="NZ_CP043661.1"/>
</dbReference>
<sequence>MTALQQGWIFCADGFGWLQRLTPEGLLSPDSMRVDISSITSPADLPDTWSEFLSGDGWYIGVPVRMVNELAANHGDVIDVQSSYIDWQTPSADSDNPR</sequence>
<accession>A0A7G6WWL5</accession>
<evidence type="ECO:0000313" key="3">
    <source>
        <dbReference type="Proteomes" id="UP000515563"/>
    </source>
</evidence>
<dbReference type="KEGG" id="kqi:F1D05_11340"/>
<protein>
    <submittedName>
        <fullName evidence="1">Uncharacterized protein</fullName>
    </submittedName>
</protein>
<name>A0A7G6WWL5_9ACTN</name>
<organism evidence="1 3">
    <name type="scientific">Kribbella qitaiheensis</name>
    <dbReference type="NCBI Taxonomy" id="1544730"/>
    <lineage>
        <taxon>Bacteria</taxon>
        <taxon>Bacillati</taxon>
        <taxon>Actinomycetota</taxon>
        <taxon>Actinomycetes</taxon>
        <taxon>Propionibacteriales</taxon>
        <taxon>Kribbellaceae</taxon>
        <taxon>Kribbella</taxon>
    </lineage>
</organism>
<reference evidence="1 3" key="2">
    <citation type="journal article" date="2020" name="Microbiol. Resour. Announc.">
        <title>Antarctic desert soil bacteria exhibit high novel natural product potential, evaluated through long-read genome sequencing and comparative genomics.</title>
        <authorList>
            <person name="Benaud N."/>
            <person name="Edwards R.J."/>
            <person name="Amos T.G."/>
            <person name="D'Agostino P.M."/>
            <person name="Gutierrez-Chavez C."/>
            <person name="Montgomery K."/>
            <person name="Nicetic I."/>
            <person name="Ferrari B.C."/>
        </authorList>
    </citation>
    <scope>NUCLEOTIDE SEQUENCE [LARGE SCALE GENOMIC DNA]</scope>
    <source>
        <strain evidence="1 3">SPB151</strain>
    </source>
</reference>
<gene>
    <name evidence="1" type="ORF">F1D05_11340</name>
    <name evidence="2" type="ORF">F1D05_16250</name>
</gene>
<dbReference type="EMBL" id="CP043661">
    <property type="protein sequence ID" value="QNE18380.1"/>
    <property type="molecule type" value="Genomic_DNA"/>
</dbReference>
<evidence type="ECO:0000313" key="1">
    <source>
        <dbReference type="EMBL" id="QNE18380.1"/>
    </source>
</evidence>
<reference evidence="3" key="1">
    <citation type="submission" date="2019-09" db="EMBL/GenBank/DDBJ databases">
        <title>Antimicrobial potential of Antarctic Bacteria.</title>
        <authorList>
            <person name="Benaud N."/>
            <person name="Edwards R.J."/>
            <person name="Ferrari B.C."/>
        </authorList>
    </citation>
    <scope>NUCLEOTIDE SEQUENCE [LARGE SCALE GENOMIC DNA]</scope>
    <source>
        <strain evidence="3">SPB151</strain>
    </source>
</reference>
<dbReference type="AlphaFoldDB" id="A0A7G6WWL5"/>
<dbReference type="EMBL" id="CP043661">
    <property type="protein sequence ID" value="QNE19182.1"/>
    <property type="molecule type" value="Genomic_DNA"/>
</dbReference>
<keyword evidence="3" id="KW-1185">Reference proteome</keyword>
<proteinExistence type="predicted"/>
<evidence type="ECO:0000313" key="2">
    <source>
        <dbReference type="EMBL" id="QNE19182.1"/>
    </source>
</evidence>